<feature type="region of interest" description="Disordered" evidence="2">
    <location>
        <begin position="202"/>
        <end position="222"/>
    </location>
</feature>
<keyword evidence="1" id="KW-0175">Coiled coil</keyword>
<feature type="compositionally biased region" description="Basic and acidic residues" evidence="2">
    <location>
        <begin position="204"/>
        <end position="222"/>
    </location>
</feature>
<protein>
    <submittedName>
        <fullName evidence="3">Uncharacterized protein</fullName>
    </submittedName>
</protein>
<evidence type="ECO:0000256" key="1">
    <source>
        <dbReference type="SAM" id="Coils"/>
    </source>
</evidence>
<evidence type="ECO:0000256" key="2">
    <source>
        <dbReference type="SAM" id="MobiDB-lite"/>
    </source>
</evidence>
<evidence type="ECO:0000313" key="3">
    <source>
        <dbReference type="EMBL" id="CAD8662768.1"/>
    </source>
</evidence>
<feature type="coiled-coil region" evidence="1">
    <location>
        <begin position="234"/>
        <end position="262"/>
    </location>
</feature>
<feature type="region of interest" description="Disordered" evidence="2">
    <location>
        <begin position="379"/>
        <end position="426"/>
    </location>
</feature>
<feature type="compositionally biased region" description="Basic and acidic residues" evidence="2">
    <location>
        <begin position="383"/>
        <end position="392"/>
    </location>
</feature>
<proteinExistence type="predicted"/>
<dbReference type="AlphaFoldDB" id="A0A7S0NA69"/>
<feature type="compositionally biased region" description="Basic and acidic residues" evidence="2">
    <location>
        <begin position="85"/>
        <end position="120"/>
    </location>
</feature>
<organism evidence="3">
    <name type="scientific">Pyramimonas obovata</name>
    <dbReference type="NCBI Taxonomy" id="1411642"/>
    <lineage>
        <taxon>Eukaryota</taxon>
        <taxon>Viridiplantae</taxon>
        <taxon>Chlorophyta</taxon>
        <taxon>Pyramimonadophyceae</taxon>
        <taxon>Pyramimonadales</taxon>
        <taxon>Pyramimonadaceae</taxon>
        <taxon>Pyramimonas</taxon>
        <taxon>Pyramimonas incertae sedis</taxon>
    </lineage>
</organism>
<feature type="region of interest" description="Disordered" evidence="2">
    <location>
        <begin position="50"/>
        <end position="120"/>
    </location>
</feature>
<name>A0A7S0NA69_9CHLO</name>
<gene>
    <name evidence="3" type="ORF">POBO1169_LOCUS7292</name>
</gene>
<dbReference type="EMBL" id="HBFA01014075">
    <property type="protein sequence ID" value="CAD8662768.1"/>
    <property type="molecule type" value="Transcribed_RNA"/>
</dbReference>
<feature type="compositionally biased region" description="Basic and acidic residues" evidence="2">
    <location>
        <begin position="154"/>
        <end position="181"/>
    </location>
</feature>
<accession>A0A7S0NA69</accession>
<sequence length="426" mass="50769">MADPIVQFGGPEGEQLAKWQAAEEKRIAVLQRAATRKLERQLEIQKRRIEIENRPERVAHRNPWIKDSDGPKDGKLSRDQLAAAKQKEEDERWRKYEEETERAAELEEKERRHQEKVEEARRQMMEKAKKLSLENQRVIERARQRVIDSQADLESSRTKMEESLAAAEERKGELEKERAARDKERYAAMKEKYHQCLQRVQQLQKDKTEKLKRDYEASHKRFDKQRAVVEAEKTEAIKNKMNRQEELRKKAEKELAAKLERDEEERLAKWRKFTERHERANQRLAARKEYEMTKFSQAPKEDWKHYLADNVKHGQQQEDMQMHYHAEKFKRALAIAEEFDRRKDMVRKAAREMHYEQAKIRSQIKAACYSNESALILQGPVSEKARMPDVKMPKPATFKPIQHSNFPKPEKPPVDKPPKYMPRTTR</sequence>
<feature type="compositionally biased region" description="Basic and acidic residues" evidence="2">
    <location>
        <begin position="50"/>
        <end position="78"/>
    </location>
</feature>
<reference evidence="3" key="1">
    <citation type="submission" date="2021-01" db="EMBL/GenBank/DDBJ databases">
        <authorList>
            <person name="Corre E."/>
            <person name="Pelletier E."/>
            <person name="Niang G."/>
            <person name="Scheremetjew M."/>
            <person name="Finn R."/>
            <person name="Kale V."/>
            <person name="Holt S."/>
            <person name="Cochrane G."/>
            <person name="Meng A."/>
            <person name="Brown T."/>
            <person name="Cohen L."/>
        </authorList>
    </citation>
    <scope>NUCLEOTIDE SEQUENCE</scope>
    <source>
        <strain evidence="3">CCMP722</strain>
    </source>
</reference>
<feature type="compositionally biased region" description="Basic and acidic residues" evidence="2">
    <location>
        <begin position="408"/>
        <end position="418"/>
    </location>
</feature>
<feature type="region of interest" description="Disordered" evidence="2">
    <location>
        <begin position="149"/>
        <end position="181"/>
    </location>
</feature>